<evidence type="ECO:0000313" key="3">
    <source>
        <dbReference type="EMBL" id="AAS81841.1"/>
    </source>
</evidence>
<dbReference type="PROSITE" id="PS51257">
    <property type="entry name" value="PROKAR_LIPOPROTEIN"/>
    <property type="match status" value="1"/>
</dbReference>
<dbReference type="HOGENOM" id="CLU_632835_0_0_0"/>
<feature type="compositionally biased region" description="Pro residues" evidence="1">
    <location>
        <begin position="36"/>
        <end position="47"/>
    </location>
</feature>
<proteinExistence type="predicted"/>
<dbReference type="AlphaFoldDB" id="Q72HI8"/>
<evidence type="ECO:0008006" key="5">
    <source>
        <dbReference type="Google" id="ProtNLM"/>
    </source>
</evidence>
<dbReference type="Gene3D" id="2.60.120.560">
    <property type="entry name" value="Exo-inulinase, domain 1"/>
    <property type="match status" value="1"/>
</dbReference>
<feature type="region of interest" description="Disordered" evidence="1">
    <location>
        <begin position="34"/>
        <end position="55"/>
    </location>
</feature>
<evidence type="ECO:0000256" key="1">
    <source>
        <dbReference type="SAM" id="MobiDB-lite"/>
    </source>
</evidence>
<gene>
    <name evidence="3" type="ordered locus">TT_C1499</name>
</gene>
<accession>Q72HI8</accession>
<protein>
    <recommendedName>
        <fullName evidence="5">DUF1080 domain-containing protein</fullName>
    </recommendedName>
</protein>
<dbReference type="KEGG" id="tth:TT_C1499"/>
<dbReference type="OrthoDB" id="32997at2"/>
<keyword evidence="2" id="KW-0732">Signal</keyword>
<reference evidence="3 4" key="1">
    <citation type="journal article" date="2004" name="Nat. Biotechnol.">
        <title>The genome sequence of the extreme thermophile Thermus thermophilus.</title>
        <authorList>
            <person name="Henne A."/>
            <person name="Brueggemann H."/>
            <person name="Raasch C."/>
            <person name="Wiezer A."/>
            <person name="Hartsch T."/>
            <person name="Liesegang H."/>
            <person name="Johann A."/>
            <person name="Lienard T."/>
            <person name="Gohl O."/>
            <person name="Martinez-Arias R."/>
            <person name="Jacobi C."/>
            <person name="Starkuviene V."/>
            <person name="Schlenczeck S."/>
            <person name="Dencker S."/>
            <person name="Huber R."/>
            <person name="Klenk H.-P."/>
            <person name="Overbeek R."/>
            <person name="Kramer W."/>
            <person name="Merkl R."/>
            <person name="Gottschalk G."/>
            <person name="Fritz H.-J."/>
        </authorList>
    </citation>
    <scope>NUCLEOTIDE SEQUENCE [LARGE SCALE GENOMIC DNA]</scope>
    <source>
        <strain evidence="4">ATCC BAA-163 / DSM 7039 / HB27</strain>
    </source>
</reference>
<dbReference type="EMBL" id="AE017221">
    <property type="protein sequence ID" value="AAS81841.1"/>
    <property type="molecule type" value="Genomic_DNA"/>
</dbReference>
<name>Q72HI8_THET2</name>
<evidence type="ECO:0000313" key="4">
    <source>
        <dbReference type="Proteomes" id="UP000000592"/>
    </source>
</evidence>
<dbReference type="RefSeq" id="WP_011173874.1">
    <property type="nucleotide sequence ID" value="NC_005835.1"/>
</dbReference>
<dbReference type="eggNOG" id="ENOG5033S8S">
    <property type="taxonomic scope" value="Bacteria"/>
</dbReference>
<evidence type="ECO:0000256" key="2">
    <source>
        <dbReference type="SAM" id="SignalP"/>
    </source>
</evidence>
<feature type="signal peptide" evidence="2">
    <location>
        <begin position="1"/>
        <end position="23"/>
    </location>
</feature>
<organism evidence="3 4">
    <name type="scientific">Thermus thermophilus (strain ATCC BAA-163 / DSM 7039 / HB27)</name>
    <dbReference type="NCBI Taxonomy" id="262724"/>
    <lineage>
        <taxon>Bacteria</taxon>
        <taxon>Thermotogati</taxon>
        <taxon>Deinococcota</taxon>
        <taxon>Deinococci</taxon>
        <taxon>Thermales</taxon>
        <taxon>Thermaceae</taxon>
        <taxon>Thermus</taxon>
    </lineage>
</organism>
<sequence length="444" mass="48316">MRKGLWLLAAGALLGACAPRITAEPLPGVRVDVPVQVPPPASPPQPSQPAGQAQGGVTAPVIKVLPGNPLPPAGSAYVDDFSSYPTGAVLPVVAPERYGLLRTGGDWQKITVEEAFAPDGRLDKAVRMEGGYGEGFLTTGAEDWTDYRVSFRLKTLEACCTHSHIRARLFLNGAGSRALEFFIGRDPINGVGLYKLAGDQRFLLLQRRELNPTANAVLRDGNWHDFVFELRGDGTVRVFVDRTEVVNWKDPDYHRGGFGIGPVGVTFQLDDLKVERLGGATPPLPGPPTGEAPPRRENFCGYRAGAELPHERFLADGQVELRLLGGHSAARNYRIGYYPAGKPEAPSYALSYQGNFEPPTCLNPPLVAIFRPQGSFGLAHNYEHYGNKTVYTEDRFNETPRGFRAYEAINSRGEKEGILLLVEDWIDGDFDDVGLLLIGAKPEG</sequence>
<feature type="chain" id="PRO_5004284328" description="DUF1080 domain-containing protein" evidence="2">
    <location>
        <begin position="24"/>
        <end position="444"/>
    </location>
</feature>
<dbReference type="Proteomes" id="UP000000592">
    <property type="component" value="Chromosome"/>
</dbReference>